<sequence>MLFVLTACGKLSNEVEKLNELKTKVESIDSLVDNEINKVKKLDTIIKKESDKVKKLDTLIRKSTSQIDSISQKGNNLLKKITN</sequence>
<reference evidence="1 2" key="1">
    <citation type="journal article" date="2022" name="Int. J. Syst. Evol. Microbiol.">
        <title>Flavobacterium ammonificans sp. nov. and Flavobacterium ammoniigenes sp. nov., ammonifying bacteria isolated from surface river water.</title>
        <authorList>
            <person name="Watanabe K."/>
            <person name="Kitamura T."/>
            <person name="Ogata Y."/>
            <person name="Shindo C."/>
            <person name="Suda W."/>
        </authorList>
    </citation>
    <scope>NUCLEOTIDE SEQUENCE [LARGE SCALE GENOMIC DNA]</scope>
    <source>
        <strain evidence="1 2">GENT11</strain>
    </source>
</reference>
<proteinExistence type="predicted"/>
<dbReference type="EMBL" id="AP025183">
    <property type="protein sequence ID" value="BDB53584.1"/>
    <property type="molecule type" value="Genomic_DNA"/>
</dbReference>
<protein>
    <recommendedName>
        <fullName evidence="3">Lipoprotein</fullName>
    </recommendedName>
</protein>
<gene>
    <name evidence="1" type="ORF">GENT11_18960</name>
</gene>
<name>A0ABM7V0N2_9FLAO</name>
<keyword evidence="2" id="KW-1185">Reference proteome</keyword>
<evidence type="ECO:0008006" key="3">
    <source>
        <dbReference type="Google" id="ProtNLM"/>
    </source>
</evidence>
<dbReference type="Proteomes" id="UP001319865">
    <property type="component" value="Chromosome"/>
</dbReference>
<organism evidence="1 2">
    <name type="scientific">Flavobacterium ammonificans</name>
    <dbReference type="NCBI Taxonomy" id="1751056"/>
    <lineage>
        <taxon>Bacteria</taxon>
        <taxon>Pseudomonadati</taxon>
        <taxon>Bacteroidota</taxon>
        <taxon>Flavobacteriia</taxon>
        <taxon>Flavobacteriales</taxon>
        <taxon>Flavobacteriaceae</taxon>
        <taxon>Flavobacterium</taxon>
    </lineage>
</organism>
<evidence type="ECO:0000313" key="2">
    <source>
        <dbReference type="Proteomes" id="UP001319865"/>
    </source>
</evidence>
<reference evidence="1 2" key="2">
    <citation type="journal article" date="2022" name="Microorganisms">
        <title>Complete Genome Sequences of Two Flavobacterium ammonificans Strains and a Flavobacterium ammoniigenes Strain of Ammonifying Bacterioplankton Isolated from Surface River Water.</title>
        <authorList>
            <person name="Suda W."/>
            <person name="Ogata Y."/>
            <person name="Shindo C."/>
            <person name="Watanabe K."/>
        </authorList>
    </citation>
    <scope>NUCLEOTIDE SEQUENCE [LARGE SCALE GENOMIC DNA]</scope>
    <source>
        <strain evidence="1 2">GENT11</strain>
    </source>
</reference>
<accession>A0ABM7V0N2</accession>
<evidence type="ECO:0000313" key="1">
    <source>
        <dbReference type="EMBL" id="BDB53584.1"/>
    </source>
</evidence>